<dbReference type="InterPro" id="IPR032474">
    <property type="entry name" value="Argonaute_N"/>
</dbReference>
<name>A0A5K1K0G3_9APHY</name>
<organism evidence="2">
    <name type="scientific">Ganoderma boninense</name>
    <dbReference type="NCBI Taxonomy" id="34458"/>
    <lineage>
        <taxon>Eukaryota</taxon>
        <taxon>Fungi</taxon>
        <taxon>Dikarya</taxon>
        <taxon>Basidiomycota</taxon>
        <taxon>Agaricomycotina</taxon>
        <taxon>Agaricomycetes</taxon>
        <taxon>Polyporales</taxon>
        <taxon>Polyporaceae</taxon>
        <taxon>Ganoderma</taxon>
    </lineage>
</organism>
<dbReference type="GO" id="GO:0004519">
    <property type="term" value="F:endonuclease activity"/>
    <property type="evidence" value="ECO:0007669"/>
    <property type="project" value="UniProtKB-KW"/>
</dbReference>
<dbReference type="Gene3D" id="2.170.260.10">
    <property type="entry name" value="paz domain"/>
    <property type="match status" value="1"/>
</dbReference>
<proteinExistence type="predicted"/>
<dbReference type="Pfam" id="PF16486">
    <property type="entry name" value="ArgoN"/>
    <property type="match status" value="1"/>
</dbReference>
<dbReference type="CDD" id="cd02846">
    <property type="entry name" value="PAZ_argonaute_like"/>
    <property type="match status" value="1"/>
</dbReference>
<dbReference type="EC" id="3.1.30.-" evidence="2"/>
<feature type="domain" description="PAZ" evidence="1">
    <location>
        <begin position="216"/>
        <end position="312"/>
    </location>
</feature>
<dbReference type="SMART" id="SM01163">
    <property type="entry name" value="DUF1785"/>
    <property type="match status" value="1"/>
</dbReference>
<dbReference type="InterPro" id="IPR003100">
    <property type="entry name" value="PAZ_dom"/>
</dbReference>
<sequence>MSNNMDLSREFHPTEVWTNHFPITRLPNKVFFHYDAVEPEFLAHGRNLEVIDKLWQDHATTFNPRPFYDGRKNMYSTRDIPPKDYPVSLGRRRETPTHVVKVRRVGTIDAAAVTMLTKRRSPHDPYDMYAKALSVLQLLVRQAPSLRHGFRAHVKAFFVPQGSKDLGYGLTARRGFFQSIRPTPGRLLVNVDTACALVYRHGTNLIDIMGEWLQLEDIRDLKNLHPRQYAELRSFLKGVRVEVTVTPGMKARPIADLVPRAALQEFDTETERLTVAAHFKKKYNAIVRHPEYVGVRLGRSAVIPAEFCQIVEGQLFKKKIPAGIQKGFLSFATQKPEDRFRMIRKAVGGASHEQQFDYANSDFMREVGMSVSTEPLLLPSQVIQPPCIRFQDSPHLEGVFTPSHGAWNIKDRLFWRPGNTLKIWSVINFDKVHEREVQGFLRTLIANLQSLVADE</sequence>
<dbReference type="AlphaFoldDB" id="A0A5K1K0G3"/>
<dbReference type="GO" id="GO:0016787">
    <property type="term" value="F:hydrolase activity"/>
    <property type="evidence" value="ECO:0007669"/>
    <property type="project" value="UniProtKB-KW"/>
</dbReference>
<dbReference type="Pfam" id="PF08699">
    <property type="entry name" value="ArgoL1"/>
    <property type="match status" value="1"/>
</dbReference>
<reference evidence="2" key="1">
    <citation type="submission" date="2019-10" db="EMBL/GenBank/DDBJ databases">
        <authorList>
            <person name="Nor Muhammad N."/>
        </authorList>
    </citation>
    <scope>NUCLEOTIDE SEQUENCE</scope>
</reference>
<dbReference type="InterPro" id="IPR036085">
    <property type="entry name" value="PAZ_dom_sf"/>
</dbReference>
<evidence type="ECO:0000259" key="1">
    <source>
        <dbReference type="PROSITE" id="PS50821"/>
    </source>
</evidence>
<dbReference type="PROSITE" id="PS50821">
    <property type="entry name" value="PAZ"/>
    <property type="match status" value="1"/>
</dbReference>
<protein>
    <submittedName>
        <fullName evidence="2">Dna/rna non-specific endonuclease protein (EC)</fullName>
        <ecNumber evidence="2">3.1.30.-</ecNumber>
    </submittedName>
</protein>
<keyword evidence="2" id="KW-0540">Nuclease</keyword>
<evidence type="ECO:0000313" key="2">
    <source>
        <dbReference type="EMBL" id="VWO98820.1"/>
    </source>
</evidence>
<keyword evidence="2" id="KW-0378">Hydrolase</keyword>
<gene>
    <name evidence="2" type="primary">Q8Y1E6</name>
</gene>
<dbReference type="Gene3D" id="3.40.50.2300">
    <property type="match status" value="1"/>
</dbReference>
<dbReference type="InterPro" id="IPR014811">
    <property type="entry name" value="ArgoL1"/>
</dbReference>
<keyword evidence="2" id="KW-0255">Endonuclease</keyword>
<dbReference type="PANTHER" id="PTHR22891">
    <property type="entry name" value="EUKARYOTIC TRANSLATION INITIATION FACTOR 2C"/>
    <property type="match status" value="1"/>
</dbReference>
<dbReference type="SUPFAM" id="SSF101690">
    <property type="entry name" value="PAZ domain"/>
    <property type="match status" value="1"/>
</dbReference>
<dbReference type="Pfam" id="PF02170">
    <property type="entry name" value="PAZ"/>
    <property type="match status" value="1"/>
</dbReference>
<dbReference type="GO" id="GO:0003723">
    <property type="term" value="F:RNA binding"/>
    <property type="evidence" value="ECO:0007669"/>
    <property type="project" value="InterPro"/>
</dbReference>
<dbReference type="EMBL" id="LR727199">
    <property type="protein sequence ID" value="VWO98820.1"/>
    <property type="molecule type" value="Genomic_DNA"/>
</dbReference>
<accession>A0A5K1K0G3</accession>